<gene>
    <name evidence="1" type="ORF">LOY88_002949</name>
</gene>
<name>A0ACB8UXX2_9EURO</name>
<proteinExistence type="predicted"/>
<sequence length="865" mass="96227">MRLRERGALRPPVRFADDIITIPRSVTRSVSSPGTSPSPSVYSRNVFPMKTECGINNSASFPTLDHPLPESETRSKGERSLSEKRKRGQAAGIQFPRGGCRPPLPTPPDMTPMQTQCQPRDELGNKMMDFDGDGIEPEEENVLDMYEFETSDEEEDNNIVEEGDGNNIVDYGINPDHFRNVEWRDLGPILQTTIIENLSDRYHWAQIMTLLKLSPQDERDAFEHITARVEQVERENTYLKEMRDKQHRALLQIDNSSLKQSRVPAQLIFQNNSERYLRELTTGSRPDYWMSTAKDVVAARCYLRRIGLDPSLAGQWSSGFAEIQAPSGNNQSAVEDLVWVFDPNHPDGIQQDTVSAIGAQSPPRSSLQRPNPVSQPPHPVNASELTPNIRPIESVGIPKDTDFKETSPPKETAETKPYRLCSSGKDTANDILYKNETPSYNTPFSPRSYAASEANSEDTIFRVSIGPEGAARVDSFFEIPVELQLFPSSPPLPSVSSVSTPQRQSFDPIPSDSFSEASAVLNLKENVKPTSTPTKGKQKHKKPLERALSGSWWYDLLASSSAPLTAESSARKNLQDLLLPVRAESEIRHLSRPNTHNQASTKPQVMQLPIRTSPLKQAGNTSFYNISDIPTTPREVGSDQLSAMLDSPDTNGEYSEEEQGQASNTLILEGKNESKKDPPDSPVSLPQAPIELLNSRQDHAASNDDIIMTDELVQMLLEASAVVTEEENISAERKSEVLISETEVNTTSSVLQNAEFKREATATQPVFQPSQMYFNGTAQNTEIGGRGDDTPDFDNPNYEKLPASDSEQPGVQSEPTLPESLKICKTRKRQGKRSTTETQKRKSSRLNPPGTRALRPPRSNVQYKF</sequence>
<reference evidence="1" key="1">
    <citation type="journal article" date="2022" name="bioRxiv">
        <title>Population genetic analysis of Ophidiomyces ophidiicola, the causative agent of snake fungal disease, indicates recent introductions to the USA.</title>
        <authorList>
            <person name="Ladner J.T."/>
            <person name="Palmer J.M."/>
            <person name="Ettinger C.L."/>
            <person name="Stajich J.E."/>
            <person name="Farrell T.M."/>
            <person name="Glorioso B.M."/>
            <person name="Lawson B."/>
            <person name="Price S.J."/>
            <person name="Stengle A.G."/>
            <person name="Grear D.A."/>
            <person name="Lorch J.M."/>
        </authorList>
    </citation>
    <scope>NUCLEOTIDE SEQUENCE</scope>
    <source>
        <strain evidence="1">NWHC 24266-5</strain>
    </source>
</reference>
<evidence type="ECO:0000313" key="1">
    <source>
        <dbReference type="EMBL" id="KAI2387804.1"/>
    </source>
</evidence>
<organism evidence="1">
    <name type="scientific">Ophidiomyces ophidiicola</name>
    <dbReference type="NCBI Taxonomy" id="1387563"/>
    <lineage>
        <taxon>Eukaryota</taxon>
        <taxon>Fungi</taxon>
        <taxon>Dikarya</taxon>
        <taxon>Ascomycota</taxon>
        <taxon>Pezizomycotina</taxon>
        <taxon>Eurotiomycetes</taxon>
        <taxon>Eurotiomycetidae</taxon>
        <taxon>Onygenales</taxon>
        <taxon>Onygenaceae</taxon>
        <taxon>Ophidiomyces</taxon>
    </lineage>
</organism>
<dbReference type="EMBL" id="JALBCA010000036">
    <property type="protein sequence ID" value="KAI2387804.1"/>
    <property type="molecule type" value="Genomic_DNA"/>
</dbReference>
<protein>
    <submittedName>
        <fullName evidence="1">Uncharacterized protein</fullName>
    </submittedName>
</protein>
<comment type="caution">
    <text evidence="1">The sequence shown here is derived from an EMBL/GenBank/DDBJ whole genome shotgun (WGS) entry which is preliminary data.</text>
</comment>
<accession>A0ACB8UXX2</accession>